<dbReference type="OMA" id="LMFRTYN"/>
<organism evidence="4 5">
    <name type="scientific">Perkinsus olseni</name>
    <name type="common">Perkinsus atlanticus</name>
    <dbReference type="NCBI Taxonomy" id="32597"/>
    <lineage>
        <taxon>Eukaryota</taxon>
        <taxon>Sar</taxon>
        <taxon>Alveolata</taxon>
        <taxon>Perkinsozoa</taxon>
        <taxon>Perkinsea</taxon>
        <taxon>Perkinsida</taxon>
        <taxon>Perkinsidae</taxon>
        <taxon>Perkinsus</taxon>
    </lineage>
</organism>
<sequence>MSVLHPTTGCLAAFRTLLSRQSSFLSAPFISNRRSFSKMSHNVASRENGKVLVLTPKQGQVDSAVFLMHGLGDTANGWLDVAHYWSKSFPTTRFILPTAESMPVTLNYGAPMPSWYDIEALGAEATKATAKAGGIERSAARVEAMVEKEMEESGLEKEDIVLSGFSQGGAMSYWVGLQQGGYGGVVSMSGCIVRPDEFRLSPEAVDTPVIQCHGTSDPVILPKYAQETVDHLRESGAKDVTLVWYPGMEHSARETEIDDIALWLKLKAKLGCKEKTDTEVVSGLSVKQLKHALRLFNVDPTKIANCVEKSELCEAVLDAMKV</sequence>
<evidence type="ECO:0000313" key="5">
    <source>
        <dbReference type="Proteomes" id="UP000553632"/>
    </source>
</evidence>
<evidence type="ECO:0000313" key="4">
    <source>
        <dbReference type="EMBL" id="KAF4733786.1"/>
    </source>
</evidence>
<dbReference type="Pfam" id="PF02230">
    <property type="entry name" value="Abhydrolase_2"/>
    <property type="match status" value="1"/>
</dbReference>
<keyword evidence="5" id="KW-1185">Reference proteome</keyword>
<comment type="similarity">
    <text evidence="1">Belongs to the AB hydrolase superfamily. AB hydrolase 2 family.</text>
</comment>
<dbReference type="GO" id="GO:0008474">
    <property type="term" value="F:palmitoyl-(protein) hydrolase activity"/>
    <property type="evidence" value="ECO:0007669"/>
    <property type="project" value="TreeGrafter"/>
</dbReference>
<dbReference type="PANTHER" id="PTHR10655:SF17">
    <property type="entry name" value="LYSOPHOSPHOLIPASE-LIKE PROTEIN 1"/>
    <property type="match status" value="1"/>
</dbReference>
<accession>A0A7J6SNH2</accession>
<dbReference type="InterPro" id="IPR050565">
    <property type="entry name" value="LYPA1-2/EST-like"/>
</dbReference>
<reference evidence="4 5" key="1">
    <citation type="submission" date="2020-04" db="EMBL/GenBank/DDBJ databases">
        <title>Perkinsus olseni comparative genomics.</title>
        <authorList>
            <person name="Bogema D.R."/>
        </authorList>
    </citation>
    <scope>NUCLEOTIDE SEQUENCE [LARGE SCALE GENOMIC DNA]</scope>
    <source>
        <strain evidence="4 5">ATCC PRA-207</strain>
    </source>
</reference>
<dbReference type="EMBL" id="JABANO010017285">
    <property type="protein sequence ID" value="KAF4733786.1"/>
    <property type="molecule type" value="Genomic_DNA"/>
</dbReference>
<dbReference type="InterPro" id="IPR029058">
    <property type="entry name" value="AB_hydrolase_fold"/>
</dbReference>
<proteinExistence type="inferred from homology"/>
<evidence type="ECO:0000256" key="1">
    <source>
        <dbReference type="ARBA" id="ARBA00006499"/>
    </source>
</evidence>
<dbReference type="PANTHER" id="PTHR10655">
    <property type="entry name" value="LYSOPHOSPHOLIPASE-RELATED"/>
    <property type="match status" value="1"/>
</dbReference>
<dbReference type="InterPro" id="IPR003140">
    <property type="entry name" value="PLipase/COase/thioEstase"/>
</dbReference>
<dbReference type="GO" id="GO:0005737">
    <property type="term" value="C:cytoplasm"/>
    <property type="evidence" value="ECO:0007669"/>
    <property type="project" value="TreeGrafter"/>
</dbReference>
<evidence type="ECO:0000256" key="2">
    <source>
        <dbReference type="ARBA" id="ARBA00022801"/>
    </source>
</evidence>
<comment type="caution">
    <text evidence="4">The sequence shown here is derived from an EMBL/GenBank/DDBJ whole genome shotgun (WGS) entry which is preliminary data.</text>
</comment>
<gene>
    <name evidence="4" type="primary">LYPLA1_4</name>
    <name evidence="4" type="ORF">FOZ63_019281</name>
</gene>
<dbReference type="AlphaFoldDB" id="A0A7J6SNH2"/>
<feature type="domain" description="Phospholipase/carboxylesterase/thioesterase" evidence="3">
    <location>
        <begin position="56"/>
        <end position="265"/>
    </location>
</feature>
<dbReference type="GO" id="GO:0052689">
    <property type="term" value="F:carboxylic ester hydrolase activity"/>
    <property type="evidence" value="ECO:0007669"/>
    <property type="project" value="TreeGrafter"/>
</dbReference>
<protein>
    <submittedName>
        <fullName evidence="4">Acyl-protein thioesterase</fullName>
    </submittedName>
</protein>
<evidence type="ECO:0000259" key="3">
    <source>
        <dbReference type="Pfam" id="PF02230"/>
    </source>
</evidence>
<dbReference type="Proteomes" id="UP000553632">
    <property type="component" value="Unassembled WGS sequence"/>
</dbReference>
<keyword evidence="2" id="KW-0378">Hydrolase</keyword>
<name>A0A7J6SNH2_PEROL</name>
<dbReference type="Gene3D" id="3.40.50.1820">
    <property type="entry name" value="alpha/beta hydrolase"/>
    <property type="match status" value="1"/>
</dbReference>
<dbReference type="SUPFAM" id="SSF53474">
    <property type="entry name" value="alpha/beta-Hydrolases"/>
    <property type="match status" value="1"/>
</dbReference>